<keyword evidence="3" id="KW-1185">Reference proteome</keyword>
<name>A0ABY2B9L4_9ACTN</name>
<reference evidence="2 3" key="1">
    <citation type="journal article" date="2015" name="Stand. Genomic Sci.">
        <title>Genomic Encyclopedia of Bacterial and Archaeal Type Strains, Phase III: the genomes of soil and plant-associated and newly described type strains.</title>
        <authorList>
            <person name="Whitman W.B."/>
            <person name="Woyke T."/>
            <person name="Klenk H.P."/>
            <person name="Zhou Y."/>
            <person name="Lilburn T.G."/>
            <person name="Beck B.J."/>
            <person name="De Vos P."/>
            <person name="Vandamme P."/>
            <person name="Eisen J.A."/>
            <person name="Garrity G."/>
            <person name="Hugenholtz P."/>
            <person name="Kyrpides N.C."/>
        </authorList>
    </citation>
    <scope>NUCLEOTIDE SEQUENCE [LARGE SCALE GENOMIC DNA]</scope>
    <source>
        <strain evidence="2 3">VKM Ac-2538</strain>
    </source>
</reference>
<evidence type="ECO:0000313" key="2">
    <source>
        <dbReference type="EMBL" id="TCO12165.1"/>
    </source>
</evidence>
<evidence type="ECO:0000313" key="3">
    <source>
        <dbReference type="Proteomes" id="UP000295818"/>
    </source>
</evidence>
<accession>A0ABY2B9L4</accession>
<dbReference type="RefSeq" id="WP_132195493.1">
    <property type="nucleotide sequence ID" value="NZ_SLWM01000027.1"/>
</dbReference>
<protein>
    <submittedName>
        <fullName evidence="2">Uncharacterized protein</fullName>
    </submittedName>
</protein>
<sequence length="76" mass="8359">MATSKGPTIRLQDGPGAGQQFHEEDFVERIRAAQRIGRTVPDAAGWALGYERPRQGHIWIWRGVNCHPGPIEPGAS</sequence>
<proteinExistence type="predicted"/>
<dbReference type="Proteomes" id="UP000295818">
    <property type="component" value="Unassembled WGS sequence"/>
</dbReference>
<feature type="region of interest" description="Disordered" evidence="1">
    <location>
        <begin position="1"/>
        <end position="20"/>
    </location>
</feature>
<gene>
    <name evidence="2" type="ORF">EV644_12756</name>
</gene>
<evidence type="ECO:0000256" key="1">
    <source>
        <dbReference type="SAM" id="MobiDB-lite"/>
    </source>
</evidence>
<comment type="caution">
    <text evidence="2">The sequence shown here is derived from an EMBL/GenBank/DDBJ whole genome shotgun (WGS) entry which is preliminary data.</text>
</comment>
<dbReference type="EMBL" id="SLWM01000027">
    <property type="protein sequence ID" value="TCO12165.1"/>
    <property type="molecule type" value="Genomic_DNA"/>
</dbReference>
<organism evidence="2 3">
    <name type="scientific">Kribbella orskensis</name>
    <dbReference type="NCBI Taxonomy" id="2512216"/>
    <lineage>
        <taxon>Bacteria</taxon>
        <taxon>Bacillati</taxon>
        <taxon>Actinomycetota</taxon>
        <taxon>Actinomycetes</taxon>
        <taxon>Propionibacteriales</taxon>
        <taxon>Kribbellaceae</taxon>
        <taxon>Kribbella</taxon>
    </lineage>
</organism>